<evidence type="ECO:0008006" key="4">
    <source>
        <dbReference type="Google" id="ProtNLM"/>
    </source>
</evidence>
<dbReference type="SUPFAM" id="SSF53448">
    <property type="entry name" value="Nucleotide-diphospho-sugar transferases"/>
    <property type="match status" value="1"/>
</dbReference>
<feature type="transmembrane region" description="Helical" evidence="1">
    <location>
        <begin position="446"/>
        <end position="469"/>
    </location>
</feature>
<protein>
    <recommendedName>
        <fullName evidence="4">Glycosyltransferase 2-like domain-containing protein</fullName>
    </recommendedName>
</protein>
<keyword evidence="1" id="KW-0812">Transmembrane</keyword>
<feature type="transmembrane region" description="Helical" evidence="1">
    <location>
        <begin position="374"/>
        <end position="394"/>
    </location>
</feature>
<feature type="transmembrane region" description="Helical" evidence="1">
    <location>
        <begin position="414"/>
        <end position="434"/>
    </location>
</feature>
<reference evidence="3" key="1">
    <citation type="submission" date="2017-09" db="EMBL/GenBank/DDBJ databases">
        <title>Depth-based differentiation of microbial function through sediment-hosted aquifers and enrichment of novel symbionts in the deep terrestrial subsurface.</title>
        <authorList>
            <person name="Probst A.J."/>
            <person name="Ladd B."/>
            <person name="Jarett J.K."/>
            <person name="Geller-Mcgrath D.E."/>
            <person name="Sieber C.M.K."/>
            <person name="Emerson J.B."/>
            <person name="Anantharaman K."/>
            <person name="Thomas B.C."/>
            <person name="Malmstrom R."/>
            <person name="Stieglmeier M."/>
            <person name="Klingl A."/>
            <person name="Woyke T."/>
            <person name="Ryan C.M."/>
            <person name="Banfield J.F."/>
        </authorList>
    </citation>
    <scope>NUCLEOTIDE SEQUENCE [LARGE SCALE GENOMIC DNA]</scope>
</reference>
<comment type="caution">
    <text evidence="2">The sequence shown here is derived from an EMBL/GenBank/DDBJ whole genome shotgun (WGS) entry which is preliminary data.</text>
</comment>
<dbReference type="PANTHER" id="PTHR36851">
    <property type="entry name" value="UNNAMED PRODUCT"/>
    <property type="match status" value="1"/>
</dbReference>
<dbReference type="Proteomes" id="UP000231086">
    <property type="component" value="Unassembled WGS sequence"/>
</dbReference>
<organism evidence="2 3">
    <name type="scientific">Candidatus Portnoybacteria bacterium CG10_big_fil_rev_8_21_14_0_10_44_7</name>
    <dbReference type="NCBI Taxonomy" id="1974816"/>
    <lineage>
        <taxon>Bacteria</taxon>
        <taxon>Candidatus Portnoyibacteriota</taxon>
    </lineage>
</organism>
<keyword evidence="1" id="KW-0472">Membrane</keyword>
<dbReference type="EMBL" id="PFEA01000034">
    <property type="protein sequence ID" value="PJE59773.1"/>
    <property type="molecule type" value="Genomic_DNA"/>
</dbReference>
<dbReference type="AlphaFoldDB" id="A0A2M8KIN5"/>
<gene>
    <name evidence="2" type="ORF">COU85_01900</name>
</gene>
<accession>A0A2M8KIN5</accession>
<dbReference type="InterPro" id="IPR029044">
    <property type="entry name" value="Nucleotide-diphossugar_trans"/>
</dbReference>
<keyword evidence="1" id="KW-1133">Transmembrane helix</keyword>
<dbReference type="PANTHER" id="PTHR36851:SF1">
    <property type="entry name" value="GLYCO_TRANS_2-LIKE DOMAIN-CONTAINING PROTEIN"/>
    <property type="match status" value="1"/>
</dbReference>
<evidence type="ECO:0000313" key="3">
    <source>
        <dbReference type="Proteomes" id="UP000231086"/>
    </source>
</evidence>
<sequence length="502" mass="58902">MMYRLFEMLPGLLAWVTLFGVVFISWATPVFAAFFIIAFDLYWFFKTVFLSLHLRVSYNKTKKALQTKWFERLQAKFPDAWPQITHLVILPFYNESWSVLNTTLTSFRQANYDLKKIMIVLGAEQRGGRKSLALAEKLKQKYAGFFGDFLITVHPDNITGELAGKGSNENWMGQQAQKKLVDKKGLDYKKVVVSVFDADTQIYPEYFGCLTWHYLRVKKPHRCSFQPIPVFHNNIWDAPSFSRVAGLSCTFWQMMQQARQDRLTTFSSQALSFRGLVDMDFWTPKNVSEDSRVFWKALLAFDGRYRVVPLHYPVSMDANLAVTYWQTTKNVYKQQRRWAWGAENVAYLLFGSLKNKKFPRWQKIKRNFEHIEGFWSWPTNALMIFLLGWLPLALGGQEFNQTALAYNLPKITRWIMTFAMVGIISSIIYSLSLVPKKPRRHGKRRYVWMVLQWFLIPINLIIFGSLPALDAQTRLLFGRYMGFWVTPKERRGEELFFIKIKI</sequence>
<proteinExistence type="predicted"/>
<feature type="transmembrane region" description="Helical" evidence="1">
    <location>
        <begin position="12"/>
        <end position="45"/>
    </location>
</feature>
<name>A0A2M8KIN5_9BACT</name>
<dbReference type="Gene3D" id="3.90.550.10">
    <property type="entry name" value="Spore Coat Polysaccharide Biosynthesis Protein SpsA, Chain A"/>
    <property type="match status" value="1"/>
</dbReference>
<evidence type="ECO:0000313" key="2">
    <source>
        <dbReference type="EMBL" id="PJE59773.1"/>
    </source>
</evidence>
<evidence type="ECO:0000256" key="1">
    <source>
        <dbReference type="SAM" id="Phobius"/>
    </source>
</evidence>